<name>A0A6N6JZD0_9ENTR</name>
<accession>A0A6N6JZD0</accession>
<sequence length="139" mass="16309">MTIRYLRMMTADIDQLPLIMQGTRDCLAVRSEIEENIQADQVIDVRLTTEGRFIHLEQGLSLTRPPKTNIPSHLFQPRRGLCCFGIDVSVFDYNEHLEIIVDSDTHAMIVPRHDMHIQEYEKHLEATRHLWEVQNDEEK</sequence>
<gene>
    <name evidence="1" type="ORF">DXF85_24460</name>
</gene>
<protein>
    <submittedName>
        <fullName evidence="1">Uncharacterized protein</fullName>
    </submittedName>
</protein>
<dbReference type="EMBL" id="QRDC01000049">
    <property type="protein sequence ID" value="KAA1271620.1"/>
    <property type="molecule type" value="Genomic_DNA"/>
</dbReference>
<dbReference type="Proteomes" id="UP000468420">
    <property type="component" value="Unassembled WGS sequence"/>
</dbReference>
<dbReference type="AlphaFoldDB" id="A0A6N6JZD0"/>
<proteinExistence type="predicted"/>
<comment type="caution">
    <text evidence="1">The sequence shown here is derived from an EMBL/GenBank/DDBJ whole genome shotgun (WGS) entry which is preliminary data.</text>
</comment>
<evidence type="ECO:0000313" key="1">
    <source>
        <dbReference type="EMBL" id="KAA1271620.1"/>
    </source>
</evidence>
<reference evidence="1 2" key="1">
    <citation type="submission" date="2018-08" db="EMBL/GenBank/DDBJ databases">
        <title>Complete genomic analysis of a Citrobacter pasteurii isolated from cockles (Cerastoderma edule) containing a new chromosomic qnrB allele.</title>
        <authorList>
            <person name="Rodrigues A."/>
            <person name="Baptista T."/>
            <person name="Quesada A."/>
            <person name="Campos M.J."/>
        </authorList>
    </citation>
    <scope>NUCLEOTIDE SEQUENCE [LARGE SCALE GENOMIC DNA]</scope>
    <source>
        <strain evidence="1 2">BA18</strain>
    </source>
</reference>
<organism evidence="1 2">
    <name type="scientific">Citrobacter pasteurii</name>
    <dbReference type="NCBI Taxonomy" id="1563222"/>
    <lineage>
        <taxon>Bacteria</taxon>
        <taxon>Pseudomonadati</taxon>
        <taxon>Pseudomonadota</taxon>
        <taxon>Gammaproteobacteria</taxon>
        <taxon>Enterobacterales</taxon>
        <taxon>Enterobacteriaceae</taxon>
        <taxon>Citrobacter</taxon>
    </lineage>
</organism>
<evidence type="ECO:0000313" key="2">
    <source>
        <dbReference type="Proteomes" id="UP000468420"/>
    </source>
</evidence>